<evidence type="ECO:0000256" key="1">
    <source>
        <dbReference type="SAM" id="Phobius"/>
    </source>
</evidence>
<keyword evidence="1" id="KW-0812">Transmembrane</keyword>
<dbReference type="Pfam" id="PF19578">
    <property type="entry name" value="DUF6090"/>
    <property type="match status" value="1"/>
</dbReference>
<name>A0ABS3BKR3_9BACT</name>
<reference evidence="2 3" key="1">
    <citation type="submission" date="2021-03" db="EMBL/GenBank/DDBJ databases">
        <title>novel species isolated from a fishpond in China.</title>
        <authorList>
            <person name="Lu H."/>
            <person name="Cai Z."/>
        </authorList>
    </citation>
    <scope>NUCLEOTIDE SEQUENCE [LARGE SCALE GENOMIC DNA]</scope>
    <source>
        <strain evidence="2 3">JCM 31546</strain>
    </source>
</reference>
<dbReference type="EMBL" id="JAFKCW010000001">
    <property type="protein sequence ID" value="MBN7799414.1"/>
    <property type="molecule type" value="Genomic_DNA"/>
</dbReference>
<accession>A0ABS3BKR3</accession>
<proteinExistence type="predicted"/>
<protein>
    <submittedName>
        <fullName evidence="2">Uncharacterized protein</fullName>
    </submittedName>
</protein>
<sequence length="254" mass="28986">MLKLFRSIRKGLLSENKFSRYLVYAFGEIILVVIGILIALAINNGNQNRLLAKTEQTYLLGLKEEFHTSKLKLTELITVNKYNLEAAKKILNYSSDPSQSLSETEFSELMYTAFSSDIAFNPNNSFLIEMINSGNLKNISNPKLRILLTNWTSTMEDITRQERDLGIQRERVLDLFRTGKNSLKTVLIQAGVYRDLGLMEEKTLPSNLALLSSTEFENNLLMFILASIATENAHYAPLLRDLEDIQILIEKEIR</sequence>
<keyword evidence="1" id="KW-1133">Transmembrane helix</keyword>
<dbReference type="InterPro" id="IPR045749">
    <property type="entry name" value="DUF6090"/>
</dbReference>
<feature type="transmembrane region" description="Helical" evidence="1">
    <location>
        <begin position="21"/>
        <end position="42"/>
    </location>
</feature>
<keyword evidence="3" id="KW-1185">Reference proteome</keyword>
<dbReference type="Proteomes" id="UP000664698">
    <property type="component" value="Unassembled WGS sequence"/>
</dbReference>
<dbReference type="RefSeq" id="WP_206567409.1">
    <property type="nucleotide sequence ID" value="NZ_JAFKCW010000001.1"/>
</dbReference>
<comment type="caution">
    <text evidence="2">The sequence shown here is derived from an EMBL/GenBank/DDBJ whole genome shotgun (WGS) entry which is preliminary data.</text>
</comment>
<evidence type="ECO:0000313" key="2">
    <source>
        <dbReference type="EMBL" id="MBN7799414.1"/>
    </source>
</evidence>
<keyword evidence="1" id="KW-0472">Membrane</keyword>
<gene>
    <name evidence="2" type="ORF">J0A67_01000</name>
</gene>
<organism evidence="2 3">
    <name type="scientific">Algoriphagus aestuariicola</name>
    <dbReference type="NCBI Taxonomy" id="1852016"/>
    <lineage>
        <taxon>Bacteria</taxon>
        <taxon>Pseudomonadati</taxon>
        <taxon>Bacteroidota</taxon>
        <taxon>Cytophagia</taxon>
        <taxon>Cytophagales</taxon>
        <taxon>Cyclobacteriaceae</taxon>
        <taxon>Algoriphagus</taxon>
    </lineage>
</organism>
<evidence type="ECO:0000313" key="3">
    <source>
        <dbReference type="Proteomes" id="UP000664698"/>
    </source>
</evidence>